<dbReference type="FunFam" id="3.30.160.20:FF:000002">
    <property type="entry name" value="40S ribosomal protein S2"/>
    <property type="match status" value="1"/>
</dbReference>
<evidence type="ECO:0000313" key="12">
    <source>
        <dbReference type="Proteomes" id="UP000185744"/>
    </source>
</evidence>
<keyword evidence="3 8" id="KW-0694">RNA-binding</keyword>
<accession>A0A1Q6DX18</accession>
<dbReference type="Gene3D" id="3.30.160.20">
    <property type="match status" value="1"/>
</dbReference>
<dbReference type="InterPro" id="IPR005324">
    <property type="entry name" value="Ribosomal_uS5_C"/>
</dbReference>
<dbReference type="SUPFAM" id="SSF54211">
    <property type="entry name" value="Ribosomal protein S5 domain 2-like"/>
    <property type="match status" value="1"/>
</dbReference>
<dbReference type="NCBIfam" id="NF003125">
    <property type="entry name" value="PRK04044.1"/>
    <property type="match status" value="1"/>
</dbReference>
<comment type="function">
    <text evidence="8">With S4 and S12 plays an important role in translational accuracy.</text>
</comment>
<evidence type="ECO:0000256" key="8">
    <source>
        <dbReference type="HAMAP-Rule" id="MF_01307"/>
    </source>
</evidence>
<comment type="domain">
    <text evidence="8">The N-terminal domain interacts with the head of the 30S subunit; the C-terminal domain interacts with the body and contacts protein S4. The interaction surface between S4 and S5 is involved in control of translational fidelity.</text>
</comment>
<dbReference type="FunCoup" id="A0A1Q6DX18">
    <property type="interactions" value="171"/>
</dbReference>
<dbReference type="InterPro" id="IPR013810">
    <property type="entry name" value="Ribosomal_uS5_N"/>
</dbReference>
<comment type="subunit">
    <text evidence="6 8">Part of the 30S ribosomal subunit. Contacts protein S4.</text>
</comment>
<keyword evidence="4 8" id="KW-0689">Ribosomal protein</keyword>
<keyword evidence="5 8" id="KW-0687">Ribonucleoprotein</keyword>
<evidence type="ECO:0000256" key="9">
    <source>
        <dbReference type="RuleBase" id="RU003823"/>
    </source>
</evidence>
<feature type="domain" description="S5 DRBM" evidence="10">
    <location>
        <begin position="51"/>
        <end position="114"/>
    </location>
</feature>
<evidence type="ECO:0000256" key="1">
    <source>
        <dbReference type="ARBA" id="ARBA00008945"/>
    </source>
</evidence>
<dbReference type="InterPro" id="IPR018192">
    <property type="entry name" value="Ribosomal_uS5_N_CS"/>
</dbReference>
<evidence type="ECO:0000256" key="2">
    <source>
        <dbReference type="ARBA" id="ARBA00022730"/>
    </source>
</evidence>
<proteinExistence type="inferred from homology"/>
<dbReference type="Proteomes" id="UP000185744">
    <property type="component" value="Unassembled WGS sequence"/>
</dbReference>
<protein>
    <recommendedName>
        <fullName evidence="7 8">Small ribosomal subunit protein uS5</fullName>
    </recommendedName>
</protein>
<dbReference type="NCBIfam" id="TIGR01020">
    <property type="entry name" value="uS5_euk_arch"/>
    <property type="match status" value="1"/>
</dbReference>
<evidence type="ECO:0000256" key="6">
    <source>
        <dbReference type="ARBA" id="ARBA00025844"/>
    </source>
</evidence>
<dbReference type="InParanoid" id="A0A1Q6DX18"/>
<dbReference type="PANTHER" id="PTHR13718">
    <property type="entry name" value="RIBOSOMAL S SUBUNIT"/>
    <property type="match status" value="1"/>
</dbReference>
<dbReference type="GO" id="GO:0003735">
    <property type="term" value="F:structural constituent of ribosome"/>
    <property type="evidence" value="ECO:0007669"/>
    <property type="project" value="UniProtKB-UniRule"/>
</dbReference>
<dbReference type="GO" id="GO:0019843">
    <property type="term" value="F:rRNA binding"/>
    <property type="evidence" value="ECO:0007669"/>
    <property type="project" value="UniProtKB-UniRule"/>
</dbReference>
<dbReference type="EMBL" id="MSDW01000001">
    <property type="protein sequence ID" value="OKY78906.1"/>
    <property type="molecule type" value="Genomic_DNA"/>
</dbReference>
<dbReference type="InterPro" id="IPR005711">
    <property type="entry name" value="Ribosomal_uS5_euk/arc"/>
</dbReference>
<gene>
    <name evidence="8" type="primary">rps5</name>
    <name evidence="11" type="ORF">BTN85_1410</name>
</gene>
<name>A0A1Q6DX18_METT1</name>
<dbReference type="STRING" id="1903181.BTN85_1410"/>
<dbReference type="Pfam" id="PF03719">
    <property type="entry name" value="Ribosomal_S5_C"/>
    <property type="match status" value="1"/>
</dbReference>
<comment type="similarity">
    <text evidence="1 8 9">Belongs to the universal ribosomal protein uS5 family.</text>
</comment>
<dbReference type="Gene3D" id="3.30.230.10">
    <property type="match status" value="1"/>
</dbReference>
<dbReference type="FunFam" id="3.30.230.10:FF:000004">
    <property type="entry name" value="40S ribosomal protein S2"/>
    <property type="match status" value="1"/>
</dbReference>
<dbReference type="PANTHER" id="PTHR13718:SF4">
    <property type="entry name" value="40S RIBOSOMAL PROTEIN S2"/>
    <property type="match status" value="1"/>
</dbReference>
<evidence type="ECO:0000256" key="3">
    <source>
        <dbReference type="ARBA" id="ARBA00022884"/>
    </source>
</evidence>
<dbReference type="GO" id="GO:0006412">
    <property type="term" value="P:translation"/>
    <property type="evidence" value="ECO:0007669"/>
    <property type="project" value="UniProtKB-UniRule"/>
</dbReference>
<evidence type="ECO:0000259" key="10">
    <source>
        <dbReference type="PROSITE" id="PS50881"/>
    </source>
</evidence>
<dbReference type="InterPro" id="IPR014721">
    <property type="entry name" value="Ribsml_uS5_D2-typ_fold_subgr"/>
</dbReference>
<organism evidence="11 12">
    <name type="scientific">Methanohalarchaeum thermophilum</name>
    <dbReference type="NCBI Taxonomy" id="1903181"/>
    <lineage>
        <taxon>Archaea</taxon>
        <taxon>Methanobacteriati</taxon>
        <taxon>Methanobacteriota</taxon>
        <taxon>Methanonatronarchaeia</taxon>
        <taxon>Methanonatronarchaeales</taxon>
        <taxon>Methanonatronarchaeaceae</taxon>
        <taxon>Candidatus Methanohalarchaeum</taxon>
    </lineage>
</organism>
<dbReference type="GO" id="GO:0022627">
    <property type="term" value="C:cytosolic small ribosomal subunit"/>
    <property type="evidence" value="ECO:0007669"/>
    <property type="project" value="TreeGrafter"/>
</dbReference>
<comment type="caution">
    <text evidence="11">The sequence shown here is derived from an EMBL/GenBank/DDBJ whole genome shotgun (WGS) entry which is preliminary data.</text>
</comment>
<dbReference type="PROSITE" id="PS00585">
    <property type="entry name" value="RIBOSOMAL_S5"/>
    <property type="match status" value="1"/>
</dbReference>
<dbReference type="SUPFAM" id="SSF54768">
    <property type="entry name" value="dsRNA-binding domain-like"/>
    <property type="match status" value="1"/>
</dbReference>
<reference evidence="11" key="1">
    <citation type="submission" date="2016-12" db="EMBL/GenBank/DDBJ databases">
        <title>Discovery of methanogenic haloarchaea.</title>
        <authorList>
            <person name="Sorokin D.Y."/>
            <person name="Makarova K.S."/>
            <person name="Abbas B."/>
            <person name="Ferrer M."/>
            <person name="Golyshin P.N."/>
        </authorList>
    </citation>
    <scope>NUCLEOTIDE SEQUENCE [LARGE SCALE GENOMIC DNA]</scope>
    <source>
        <strain evidence="11">HMET1</strain>
    </source>
</reference>
<evidence type="ECO:0000256" key="7">
    <source>
        <dbReference type="ARBA" id="ARBA00035255"/>
    </source>
</evidence>
<evidence type="ECO:0000256" key="5">
    <source>
        <dbReference type="ARBA" id="ARBA00023274"/>
    </source>
</evidence>
<sequence length="207" mass="22528">MSTSSEESEIWEPKTKLGRLVASGEINSMEKALNTGLPLKEVEIVDQLLSLDDEVLDVNMVQRMTDSGRRVKYRTQVVVGNRGGFVGIGQARDEEVGPAIRKAIENAKLNITKVRRGCGSWECGCGEEHSLPLKITGRSGSARVTVIPAPKGIGLAAGDNAKKVLELAGIRDAWSFTKGETRTTINFGEATFNALKKTSEVRFPKRK</sequence>
<keyword evidence="12" id="KW-1185">Reference proteome</keyword>
<evidence type="ECO:0000256" key="4">
    <source>
        <dbReference type="ARBA" id="ARBA00022980"/>
    </source>
</evidence>
<keyword evidence="2 8" id="KW-0699">rRNA-binding</keyword>
<dbReference type="InterPro" id="IPR047866">
    <property type="entry name" value="Ribosomal_uS5_arc"/>
</dbReference>
<dbReference type="Pfam" id="PF00333">
    <property type="entry name" value="Ribosomal_S5"/>
    <property type="match status" value="1"/>
</dbReference>
<dbReference type="PROSITE" id="PS50881">
    <property type="entry name" value="S5_DSRBD"/>
    <property type="match status" value="1"/>
</dbReference>
<dbReference type="AlphaFoldDB" id="A0A1Q6DX18"/>
<dbReference type="InterPro" id="IPR000851">
    <property type="entry name" value="Ribosomal_uS5"/>
</dbReference>
<dbReference type="InterPro" id="IPR020568">
    <property type="entry name" value="Ribosomal_Su5_D2-typ_SF"/>
</dbReference>
<dbReference type="HAMAP" id="MF_01307_A">
    <property type="entry name" value="Ribosomal_uS5_A"/>
    <property type="match status" value="1"/>
</dbReference>
<evidence type="ECO:0000313" key="11">
    <source>
        <dbReference type="EMBL" id="OKY78906.1"/>
    </source>
</evidence>